<feature type="compositionally biased region" description="Low complexity" evidence="1">
    <location>
        <begin position="33"/>
        <end position="44"/>
    </location>
</feature>
<dbReference type="Proteomes" id="UP000813824">
    <property type="component" value="Unassembled WGS sequence"/>
</dbReference>
<feature type="compositionally biased region" description="Low complexity" evidence="1">
    <location>
        <begin position="151"/>
        <end position="179"/>
    </location>
</feature>
<comment type="caution">
    <text evidence="2">The sequence shown here is derived from an EMBL/GenBank/DDBJ whole genome shotgun (WGS) entry which is preliminary data.</text>
</comment>
<proteinExistence type="predicted"/>
<feature type="compositionally biased region" description="Low complexity" evidence="1">
    <location>
        <begin position="130"/>
        <end position="140"/>
    </location>
</feature>
<keyword evidence="3" id="KW-1185">Reference proteome</keyword>
<accession>A0A8K0ULP5</accession>
<name>A0A8K0ULP5_9AGAR</name>
<protein>
    <submittedName>
        <fullName evidence="2">Uncharacterized protein</fullName>
    </submittedName>
</protein>
<evidence type="ECO:0000313" key="2">
    <source>
        <dbReference type="EMBL" id="KAH8099652.1"/>
    </source>
</evidence>
<dbReference type="AlphaFoldDB" id="A0A8K0ULP5"/>
<reference evidence="2" key="1">
    <citation type="journal article" date="2021" name="New Phytol.">
        <title>Evolutionary innovations through gain and loss of genes in the ectomycorrhizal Boletales.</title>
        <authorList>
            <person name="Wu G."/>
            <person name="Miyauchi S."/>
            <person name="Morin E."/>
            <person name="Kuo A."/>
            <person name="Drula E."/>
            <person name="Varga T."/>
            <person name="Kohler A."/>
            <person name="Feng B."/>
            <person name="Cao Y."/>
            <person name="Lipzen A."/>
            <person name="Daum C."/>
            <person name="Hundley H."/>
            <person name="Pangilinan J."/>
            <person name="Johnson J."/>
            <person name="Barry K."/>
            <person name="LaButti K."/>
            <person name="Ng V."/>
            <person name="Ahrendt S."/>
            <person name="Min B."/>
            <person name="Choi I.G."/>
            <person name="Park H."/>
            <person name="Plett J.M."/>
            <person name="Magnuson J."/>
            <person name="Spatafora J.W."/>
            <person name="Nagy L.G."/>
            <person name="Henrissat B."/>
            <person name="Grigoriev I.V."/>
            <person name="Yang Z.L."/>
            <person name="Xu J."/>
            <person name="Martin F.M."/>
        </authorList>
    </citation>
    <scope>NUCLEOTIDE SEQUENCE</scope>
    <source>
        <strain evidence="2">KKN 215</strain>
    </source>
</reference>
<feature type="region of interest" description="Disordered" evidence="1">
    <location>
        <begin position="1"/>
        <end position="47"/>
    </location>
</feature>
<evidence type="ECO:0000256" key="1">
    <source>
        <dbReference type="SAM" id="MobiDB-lite"/>
    </source>
</evidence>
<gene>
    <name evidence="2" type="ORF">BXZ70DRAFT_1009045</name>
</gene>
<dbReference type="EMBL" id="JAEVFJ010000019">
    <property type="protein sequence ID" value="KAH8099652.1"/>
    <property type="molecule type" value="Genomic_DNA"/>
</dbReference>
<feature type="region of interest" description="Disordered" evidence="1">
    <location>
        <begin position="130"/>
        <end position="179"/>
    </location>
</feature>
<feature type="compositionally biased region" description="Polar residues" evidence="1">
    <location>
        <begin position="1"/>
        <end position="19"/>
    </location>
</feature>
<evidence type="ECO:0000313" key="3">
    <source>
        <dbReference type="Proteomes" id="UP000813824"/>
    </source>
</evidence>
<sequence>MSPTMRSRAHSFSTTFNQLTKRRTPSAPPPTPTNTIIHTTSPTNVHSSRKLHIHLPQLFKMHPWQKSAYAGSHPTLVDSQPFGDEPSPDLESFAWSEVEKTPVVDVRGSHVVSLSNHNIGHKILEDFDFDSSSSSSSSSGSDHEDLESESSEITITHSASPSATSASSPSSTTAPSAHTSIATALVSPSGPLPAEGQTVALTPPWWHYSLRRKMYRDDEARPWVRTENDDVETRVLADDVGRWPDQEHDSGRFVF</sequence>
<dbReference type="OrthoDB" id="10645123at2759"/>
<organism evidence="2 3">
    <name type="scientific">Cristinia sonorae</name>
    <dbReference type="NCBI Taxonomy" id="1940300"/>
    <lineage>
        <taxon>Eukaryota</taxon>
        <taxon>Fungi</taxon>
        <taxon>Dikarya</taxon>
        <taxon>Basidiomycota</taxon>
        <taxon>Agaricomycotina</taxon>
        <taxon>Agaricomycetes</taxon>
        <taxon>Agaricomycetidae</taxon>
        <taxon>Agaricales</taxon>
        <taxon>Pleurotineae</taxon>
        <taxon>Stephanosporaceae</taxon>
        <taxon>Cristinia</taxon>
    </lineage>
</organism>